<dbReference type="CDD" id="cd07313">
    <property type="entry name" value="terB_like_2"/>
    <property type="match status" value="1"/>
</dbReference>
<protein>
    <submittedName>
        <fullName evidence="2">Uncharacterized conserved protein, tellurite resistance protein B (TerB) family</fullName>
    </submittedName>
</protein>
<evidence type="ECO:0000313" key="3">
    <source>
        <dbReference type="Proteomes" id="UP000184444"/>
    </source>
</evidence>
<sequence>MFRRLLPRLLGEIPAGAALSHDDAEVAVAALLVRLARADNRYGEPERQRIDVLLSLRQRLAPDEIADRRAAAEMVEAEVPDTERLTAAIRERIPREQCAGIVAALWDLARTDGPETLWETAAVDRIAQLLGISEADSARVREGVALATDPDS</sequence>
<keyword evidence="3" id="KW-1185">Reference proteome</keyword>
<dbReference type="AlphaFoldDB" id="A0A1M7H268"/>
<dbReference type="Proteomes" id="UP000184444">
    <property type="component" value="Unassembled WGS sequence"/>
</dbReference>
<feature type="domain" description="Co-chaperone DjlA N-terminal" evidence="1">
    <location>
        <begin position="26"/>
        <end position="141"/>
    </location>
</feature>
<dbReference type="RefSeq" id="WP_073065895.1">
    <property type="nucleotide sequence ID" value="NZ_FRCK01000005.1"/>
</dbReference>
<reference evidence="3" key="1">
    <citation type="submission" date="2016-11" db="EMBL/GenBank/DDBJ databases">
        <authorList>
            <person name="Varghese N."/>
            <person name="Submissions S."/>
        </authorList>
    </citation>
    <scope>NUCLEOTIDE SEQUENCE [LARGE SCALE GENOMIC DNA]</scope>
    <source>
        <strain evidence="3">DSM 6637</strain>
    </source>
</reference>
<gene>
    <name evidence="2" type="ORF">SAMN05444389_105109</name>
</gene>
<evidence type="ECO:0000313" key="2">
    <source>
        <dbReference type="EMBL" id="SHM22611.1"/>
    </source>
</evidence>
<accession>A0A1M7H268</accession>
<proteinExistence type="predicted"/>
<dbReference type="STRING" id="53463.SAMN05444389_105109"/>
<name>A0A1M7H268_9RHOB</name>
<dbReference type="InterPro" id="IPR029024">
    <property type="entry name" value="TerB-like"/>
</dbReference>
<dbReference type="Pfam" id="PF05099">
    <property type="entry name" value="TerB"/>
    <property type="match status" value="1"/>
</dbReference>
<dbReference type="EMBL" id="FRCK01000005">
    <property type="protein sequence ID" value="SHM22611.1"/>
    <property type="molecule type" value="Genomic_DNA"/>
</dbReference>
<dbReference type="Gene3D" id="1.10.3680.10">
    <property type="entry name" value="TerB-like"/>
    <property type="match status" value="1"/>
</dbReference>
<dbReference type="SUPFAM" id="SSF158682">
    <property type="entry name" value="TerB-like"/>
    <property type="match status" value="1"/>
</dbReference>
<dbReference type="InterPro" id="IPR007791">
    <property type="entry name" value="DjlA_N"/>
</dbReference>
<evidence type="ECO:0000259" key="1">
    <source>
        <dbReference type="Pfam" id="PF05099"/>
    </source>
</evidence>
<dbReference type="OrthoDB" id="5402150at2"/>
<organism evidence="2 3">
    <name type="scientific">Paracoccus solventivorans</name>
    <dbReference type="NCBI Taxonomy" id="53463"/>
    <lineage>
        <taxon>Bacteria</taxon>
        <taxon>Pseudomonadati</taxon>
        <taxon>Pseudomonadota</taxon>
        <taxon>Alphaproteobacteria</taxon>
        <taxon>Rhodobacterales</taxon>
        <taxon>Paracoccaceae</taxon>
        <taxon>Paracoccus</taxon>
    </lineage>
</organism>